<feature type="domain" description="Tape measure protein N-terminal" evidence="1">
    <location>
        <begin position="104"/>
        <end position="291"/>
    </location>
</feature>
<evidence type="ECO:0000313" key="2">
    <source>
        <dbReference type="EMBL" id="QMW05337.1"/>
    </source>
</evidence>
<dbReference type="InterPro" id="IPR013491">
    <property type="entry name" value="Tape_meas_N"/>
</dbReference>
<dbReference type="Pfam" id="PF20155">
    <property type="entry name" value="TMP_3"/>
    <property type="match status" value="1"/>
</dbReference>
<dbReference type="KEGG" id="sfol:H3H32_10830"/>
<gene>
    <name evidence="2" type="ORF">H3H32_10830</name>
</gene>
<reference evidence="2 3" key="1">
    <citation type="submission" date="2020-07" db="EMBL/GenBank/DDBJ databases">
        <title>Spirosoma foliorum sp. nov., isolated from the leaves on the Nejang mountain Korea, Republic of.</title>
        <authorList>
            <person name="Ho H."/>
            <person name="Lee Y.-J."/>
            <person name="Nurcahyanto D.-A."/>
            <person name="Kim S.-G."/>
        </authorList>
    </citation>
    <scope>NUCLEOTIDE SEQUENCE [LARGE SCALE GENOMIC DNA]</scope>
    <source>
        <strain evidence="2 3">PL0136</strain>
    </source>
</reference>
<dbReference type="NCBIfam" id="TIGR02675">
    <property type="entry name" value="tape_meas_nterm"/>
    <property type="match status" value="1"/>
</dbReference>
<proteinExistence type="predicted"/>
<keyword evidence="3" id="KW-1185">Reference proteome</keyword>
<sequence length="814" mass="86462">MERNLSVNIGADLSGLTPGINSALRQFANLGQSAQRMGDQLGAAVQRGSTQAIASIRQLVYTSQSAGNQLNNSFNAPINSLVNLTKGFVSAQAALALLKQGLVVISDFQRLDASLRAVSTSTLDFARAQAFLRTASDRYGLSLEALSKSYVSFKANTNDTILKGAEAERIFLSVAKASAALQLSTEDTTGTLRAFGQMLSKGTVQSEELKGQVGERLYNAFGLAAKAMGVTTMELNKMLQSGDVLAVDLLPKLATQIDKTFGVSAANNVATMTGGFTRATDQLKLFVSEFSKTKGIDTFFTKVLNGIADTVKGLRRSQTGAFQSEIDDFNGLSAGDKKDRLKELQGKIGKAQVNLDGLASQAPSDNVLKREADLSKRLDFMKRLYGQMYFIIQQGEKQADEAARKNQVGSSGFDIDKAKDRQDALAKQIQNLVGGGKAVPAAVRAEYDKLTAQIDRATAATKRHTIAQVSNVPALTSNEQILKRLTFELKQYGDTADNSRSKQKALFEELVKADKERANAKPVDLGGRLNTIAIPNQTEVKSNDFGSGTLAGMLNMFTMVQQKMQAVSNMWNVIAKIGKSDVGEPKLPNLDKTLKSLTDAFKPIKKAFVDLNRDISEGLTRAAETALIGMGEVIGALISGTAGIDQLPKMLLGVLGGLLEQLGQMAITAGLGVEAIKTALKSLNGFVAIAAGVALIAIGSSVKAGVSNLGKSAPGYEDGGFFTGESTIRVAETHKARAGGGEFVAPVQKGADLIGARILKDMGSLMPSMKAMPHNYDPGGRTKVDVQVTGDARISGGALLLAIELAQKQKKTFR</sequence>
<evidence type="ECO:0000259" key="1">
    <source>
        <dbReference type="Pfam" id="PF20155"/>
    </source>
</evidence>
<dbReference type="AlphaFoldDB" id="A0A7G5H2J5"/>
<evidence type="ECO:0000313" key="3">
    <source>
        <dbReference type="Proteomes" id="UP000515369"/>
    </source>
</evidence>
<organism evidence="2 3">
    <name type="scientific">Spirosoma foliorum</name>
    <dbReference type="NCBI Taxonomy" id="2710596"/>
    <lineage>
        <taxon>Bacteria</taxon>
        <taxon>Pseudomonadati</taxon>
        <taxon>Bacteroidota</taxon>
        <taxon>Cytophagia</taxon>
        <taxon>Cytophagales</taxon>
        <taxon>Cytophagaceae</taxon>
        <taxon>Spirosoma</taxon>
    </lineage>
</organism>
<dbReference type="Proteomes" id="UP000515369">
    <property type="component" value="Chromosome"/>
</dbReference>
<dbReference type="EMBL" id="CP059732">
    <property type="protein sequence ID" value="QMW05337.1"/>
    <property type="molecule type" value="Genomic_DNA"/>
</dbReference>
<protein>
    <submittedName>
        <fullName evidence="2">Tape measure protein</fullName>
    </submittedName>
</protein>
<dbReference type="RefSeq" id="WP_182462683.1">
    <property type="nucleotide sequence ID" value="NZ_CP059732.1"/>
</dbReference>
<accession>A0A7G5H2J5</accession>
<name>A0A7G5H2J5_9BACT</name>